<dbReference type="Gene3D" id="3.20.20.450">
    <property type="entry name" value="EAL domain"/>
    <property type="match status" value="1"/>
</dbReference>
<dbReference type="Gene3D" id="3.30.450.40">
    <property type="match status" value="1"/>
</dbReference>
<gene>
    <name evidence="3" type="ORF">LXN57_09895</name>
</gene>
<dbReference type="InterPro" id="IPR029016">
    <property type="entry name" value="GAF-like_dom_sf"/>
</dbReference>
<dbReference type="InterPro" id="IPR003018">
    <property type="entry name" value="GAF"/>
</dbReference>
<feature type="domain" description="EAL" evidence="2">
    <location>
        <begin position="168"/>
        <end position="410"/>
    </location>
</feature>
<dbReference type="Proteomes" id="UP001523216">
    <property type="component" value="Unassembled WGS sequence"/>
</dbReference>
<keyword evidence="4" id="KW-1185">Reference proteome</keyword>
<feature type="region of interest" description="Disordered" evidence="1">
    <location>
        <begin position="394"/>
        <end position="415"/>
    </location>
</feature>
<evidence type="ECO:0000313" key="4">
    <source>
        <dbReference type="Proteomes" id="UP001523216"/>
    </source>
</evidence>
<dbReference type="SUPFAM" id="SSF55781">
    <property type="entry name" value="GAF domain-like"/>
    <property type="match status" value="1"/>
</dbReference>
<feature type="region of interest" description="Disordered" evidence="1">
    <location>
        <begin position="1"/>
        <end position="20"/>
    </location>
</feature>
<dbReference type="CDD" id="cd01948">
    <property type="entry name" value="EAL"/>
    <property type="match status" value="1"/>
</dbReference>
<evidence type="ECO:0000313" key="3">
    <source>
        <dbReference type="EMBL" id="MCM4077878.1"/>
    </source>
</evidence>
<dbReference type="SMART" id="SM00052">
    <property type="entry name" value="EAL"/>
    <property type="match status" value="1"/>
</dbReference>
<dbReference type="Pfam" id="PF00563">
    <property type="entry name" value="EAL"/>
    <property type="match status" value="1"/>
</dbReference>
<name>A0ABT0XVQ2_9ACTN</name>
<evidence type="ECO:0000259" key="2">
    <source>
        <dbReference type="PROSITE" id="PS50883"/>
    </source>
</evidence>
<dbReference type="EMBL" id="JAMQOL010000012">
    <property type="protein sequence ID" value="MCM4077878.1"/>
    <property type="molecule type" value="Genomic_DNA"/>
</dbReference>
<evidence type="ECO:0000256" key="1">
    <source>
        <dbReference type="SAM" id="MobiDB-lite"/>
    </source>
</evidence>
<dbReference type="PANTHER" id="PTHR33121">
    <property type="entry name" value="CYCLIC DI-GMP PHOSPHODIESTERASE PDEF"/>
    <property type="match status" value="1"/>
</dbReference>
<dbReference type="PROSITE" id="PS50883">
    <property type="entry name" value="EAL"/>
    <property type="match status" value="1"/>
</dbReference>
<dbReference type="RefSeq" id="WP_251797731.1">
    <property type="nucleotide sequence ID" value="NZ_JAMQOL010000012.1"/>
</dbReference>
<reference evidence="3 4" key="1">
    <citation type="submission" date="2022-06" db="EMBL/GenBank/DDBJ databases">
        <title>Actinoplanes abujensis sp. nov., isolated from Nigerian arid soil.</title>
        <authorList>
            <person name="Ding P."/>
        </authorList>
    </citation>
    <scope>NUCLEOTIDE SEQUENCE [LARGE SCALE GENOMIC DNA]</scope>
    <source>
        <strain evidence="4">TRM88002</strain>
    </source>
</reference>
<sequence length="415" mass="43504">MSTATSAAGSPAAGADGSGDPQIERLLDLARAYLGMEVAWLSRFSGGQQVITAATGLTTGMNVTVGEGTELAGSFCARVVAGTLPATITDARRHPVTRELDVTRELNIGSYVGAPWRDADGNVAGMLCCLSRSADPDLDIPAARYMSMLADLIGDHLGSAATLASRETRRAEAVVRDILRTSAVRTVVQPVVRLADGATVAFEALSRFEPAAFATPDRAFAAAAVCGLSIDLELLALEHALRLRDGLPAAMWLGINLSPEAVSTSAARDLLLPHAGRRIGVELTEHTPVGDYDELNAHLAPLRAAGIQVVVDDAGAGFASLNHILQLRPDTIKLDISLVRGVHQDPVRRALARSLVGFAGEIGAALLAEGVETPAERDALQEIGVPFGQGYLWGRPQAPEGARCGRPDLSPSPRR</sequence>
<dbReference type="Pfam" id="PF01590">
    <property type="entry name" value="GAF"/>
    <property type="match status" value="1"/>
</dbReference>
<dbReference type="InterPro" id="IPR001633">
    <property type="entry name" value="EAL_dom"/>
</dbReference>
<dbReference type="InterPro" id="IPR035919">
    <property type="entry name" value="EAL_sf"/>
</dbReference>
<organism evidence="3 4">
    <name type="scientific">Paractinoplanes hotanensis</name>
    <dbReference type="NCBI Taxonomy" id="2906497"/>
    <lineage>
        <taxon>Bacteria</taxon>
        <taxon>Bacillati</taxon>
        <taxon>Actinomycetota</taxon>
        <taxon>Actinomycetes</taxon>
        <taxon>Micromonosporales</taxon>
        <taxon>Micromonosporaceae</taxon>
        <taxon>Paractinoplanes</taxon>
    </lineage>
</organism>
<dbReference type="SMART" id="SM00065">
    <property type="entry name" value="GAF"/>
    <property type="match status" value="1"/>
</dbReference>
<accession>A0ABT0XVQ2</accession>
<protein>
    <submittedName>
        <fullName evidence="3">EAL domain-containing protein</fullName>
    </submittedName>
</protein>
<dbReference type="PANTHER" id="PTHR33121:SF76">
    <property type="entry name" value="SIGNALING PROTEIN"/>
    <property type="match status" value="1"/>
</dbReference>
<proteinExistence type="predicted"/>
<dbReference type="SUPFAM" id="SSF141868">
    <property type="entry name" value="EAL domain-like"/>
    <property type="match status" value="1"/>
</dbReference>
<dbReference type="InterPro" id="IPR050706">
    <property type="entry name" value="Cyclic-di-GMP_PDE-like"/>
</dbReference>
<comment type="caution">
    <text evidence="3">The sequence shown here is derived from an EMBL/GenBank/DDBJ whole genome shotgun (WGS) entry which is preliminary data.</text>
</comment>